<dbReference type="PANTHER" id="PTHR44942">
    <property type="entry name" value="METHYLTRANSF_11 DOMAIN-CONTAINING PROTEIN"/>
    <property type="match status" value="1"/>
</dbReference>
<gene>
    <name evidence="5" type="ORF">BN1221_02718c</name>
</gene>
<keyword evidence="3 5" id="KW-0808">Transferase</keyword>
<dbReference type="STRING" id="1109412.BN1221_02718c"/>
<sequence length="257" mass="28296">MMESKQSHSSSVERQFGSQAQNYLTSSVHAQGKDLERLSALLASFPHASVIDLGCGAGHASFVAAPAVANVVAYDLSAQMLDVVAQAAEQKGLTNIRTQQGVAESLPFADASADIVISRYSAHHWHDVGQALREIRRVLKPGGQVIMMDVVSPGHPLLDVYLQTVEKLRDTSHVRDYSPGEWLTMFTDAGFIVRNVTSDRLRLEFSSWIARMRTPEHFAVAIRELQKTLAGEVAQHFEVQDDGSFVTDIMMFEATKL</sequence>
<dbReference type="GO" id="GO:0008757">
    <property type="term" value="F:S-adenosylmethionine-dependent methyltransferase activity"/>
    <property type="evidence" value="ECO:0007669"/>
    <property type="project" value="InterPro"/>
</dbReference>
<evidence type="ECO:0000256" key="2">
    <source>
        <dbReference type="ARBA" id="ARBA00022603"/>
    </source>
</evidence>
<dbReference type="AlphaFoldDB" id="A0A0G4JWE5"/>
<dbReference type="GO" id="GO:0032259">
    <property type="term" value="P:methylation"/>
    <property type="evidence" value="ECO:0007669"/>
    <property type="project" value="UniProtKB-KW"/>
</dbReference>
<dbReference type="EMBL" id="CGIG01000001">
    <property type="protein sequence ID" value="CPR17575.1"/>
    <property type="molecule type" value="Genomic_DNA"/>
</dbReference>
<reference evidence="6" key="1">
    <citation type="submission" date="2015-01" db="EMBL/GenBank/DDBJ databases">
        <authorList>
            <person name="Paterson Steve"/>
        </authorList>
    </citation>
    <scope>NUCLEOTIDE SEQUENCE [LARGE SCALE GENOMIC DNA]</scope>
    <source>
        <strain evidence="6">OBR1</strain>
    </source>
</reference>
<dbReference type="InterPro" id="IPR013216">
    <property type="entry name" value="Methyltransf_11"/>
</dbReference>
<keyword evidence="2 5" id="KW-0489">Methyltransferase</keyword>
<protein>
    <submittedName>
        <fullName evidence="5">SAM-dependent methyltransferase YafE (UbiE paralog)</fullName>
    </submittedName>
</protein>
<feature type="domain" description="Methyltransferase type 11" evidence="4">
    <location>
        <begin position="52"/>
        <end position="146"/>
    </location>
</feature>
<evidence type="ECO:0000256" key="1">
    <source>
        <dbReference type="ARBA" id="ARBA00008361"/>
    </source>
</evidence>
<dbReference type="Proteomes" id="UP000044377">
    <property type="component" value="Unassembled WGS sequence"/>
</dbReference>
<accession>A0A0G4JWE5</accession>
<dbReference type="InterPro" id="IPR051052">
    <property type="entry name" value="Diverse_substrate_MTase"/>
</dbReference>
<name>A0A0G4JWE5_9GAMM</name>
<dbReference type="SUPFAM" id="SSF53335">
    <property type="entry name" value="S-adenosyl-L-methionine-dependent methyltransferases"/>
    <property type="match status" value="1"/>
</dbReference>
<dbReference type="CDD" id="cd02440">
    <property type="entry name" value="AdoMet_MTases"/>
    <property type="match status" value="1"/>
</dbReference>
<keyword evidence="6" id="KW-1185">Reference proteome</keyword>
<evidence type="ECO:0000256" key="3">
    <source>
        <dbReference type="ARBA" id="ARBA00022679"/>
    </source>
</evidence>
<dbReference type="InterPro" id="IPR029063">
    <property type="entry name" value="SAM-dependent_MTases_sf"/>
</dbReference>
<comment type="similarity">
    <text evidence="1">Belongs to the methyltransferase superfamily.</text>
</comment>
<evidence type="ECO:0000313" key="5">
    <source>
        <dbReference type="EMBL" id="CPR17575.1"/>
    </source>
</evidence>
<dbReference type="Pfam" id="PF08241">
    <property type="entry name" value="Methyltransf_11"/>
    <property type="match status" value="1"/>
</dbReference>
<dbReference type="Gene3D" id="3.40.50.150">
    <property type="entry name" value="Vaccinia Virus protein VP39"/>
    <property type="match status" value="1"/>
</dbReference>
<evidence type="ECO:0000313" key="6">
    <source>
        <dbReference type="Proteomes" id="UP000044377"/>
    </source>
</evidence>
<dbReference type="PANTHER" id="PTHR44942:SF4">
    <property type="entry name" value="METHYLTRANSFERASE TYPE 11 DOMAIN-CONTAINING PROTEIN"/>
    <property type="match status" value="1"/>
</dbReference>
<evidence type="ECO:0000259" key="4">
    <source>
        <dbReference type="Pfam" id="PF08241"/>
    </source>
</evidence>
<proteinExistence type="inferred from homology"/>
<organism evidence="5 6">
    <name type="scientific">Brenneria goodwinii</name>
    <dbReference type="NCBI Taxonomy" id="1109412"/>
    <lineage>
        <taxon>Bacteria</taxon>
        <taxon>Pseudomonadati</taxon>
        <taxon>Pseudomonadota</taxon>
        <taxon>Gammaproteobacteria</taxon>
        <taxon>Enterobacterales</taxon>
        <taxon>Pectobacteriaceae</taxon>
        <taxon>Brenneria</taxon>
    </lineage>
</organism>